<protein>
    <submittedName>
        <fullName evidence="1">Uncharacterized protein</fullName>
    </submittedName>
</protein>
<evidence type="ECO:0000313" key="2">
    <source>
        <dbReference type="Proteomes" id="UP001054902"/>
    </source>
</evidence>
<keyword evidence="2" id="KW-1185">Reference proteome</keyword>
<comment type="caution">
    <text evidence="1">The sequence shown here is derived from an EMBL/GenBank/DDBJ whole genome shotgun (WGS) entry which is preliminary data.</text>
</comment>
<gene>
    <name evidence="1" type="ORF">CTEN210_03463</name>
</gene>
<name>A0AAD3CJD5_9STRA</name>
<evidence type="ECO:0000313" key="1">
    <source>
        <dbReference type="EMBL" id="GFH46988.1"/>
    </source>
</evidence>
<sequence>MLDSFLDLGDDIHDLVKHLYLDTKRAETGAMDKIMDSSFSQINTVCVPGAGFSGFWYSIGRLHAIKANKSIQKYKCFSAGCLGAVVTVLNHTIEDVLGKALEAQQLFFSGSIHRYEVVEFFIDAILKLNKDEKFQFTNNTDYSREVEWIEDLTNINILTTGSNGRFHSRQAKNFVELKTLLMQTTWIPYVTGRSMWRGNHENFDDLVHMDGAFTIHTHPRCDGLKLGLPLKWNLWRSILSPSLDKDKALEFYNYGLSIL</sequence>
<reference evidence="1 2" key="1">
    <citation type="journal article" date="2021" name="Sci. Rep.">
        <title>The genome of the diatom Chaetoceros tenuissimus carries an ancient integrated fragment of an extant virus.</title>
        <authorList>
            <person name="Hongo Y."/>
            <person name="Kimura K."/>
            <person name="Takaki Y."/>
            <person name="Yoshida Y."/>
            <person name="Baba S."/>
            <person name="Kobayashi G."/>
            <person name="Nagasaki K."/>
            <person name="Hano T."/>
            <person name="Tomaru Y."/>
        </authorList>
    </citation>
    <scope>NUCLEOTIDE SEQUENCE [LARGE SCALE GENOMIC DNA]</scope>
    <source>
        <strain evidence="1 2">NIES-3715</strain>
    </source>
</reference>
<accession>A0AAD3CJD5</accession>
<organism evidence="1 2">
    <name type="scientific">Chaetoceros tenuissimus</name>
    <dbReference type="NCBI Taxonomy" id="426638"/>
    <lineage>
        <taxon>Eukaryota</taxon>
        <taxon>Sar</taxon>
        <taxon>Stramenopiles</taxon>
        <taxon>Ochrophyta</taxon>
        <taxon>Bacillariophyta</taxon>
        <taxon>Coscinodiscophyceae</taxon>
        <taxon>Chaetocerotophycidae</taxon>
        <taxon>Chaetocerotales</taxon>
        <taxon>Chaetocerotaceae</taxon>
        <taxon>Chaetoceros</taxon>
    </lineage>
</organism>
<dbReference type="AlphaFoldDB" id="A0AAD3CJD5"/>
<proteinExistence type="predicted"/>
<dbReference type="EMBL" id="BLLK01000022">
    <property type="protein sequence ID" value="GFH46988.1"/>
    <property type="molecule type" value="Genomic_DNA"/>
</dbReference>
<dbReference type="Proteomes" id="UP001054902">
    <property type="component" value="Unassembled WGS sequence"/>
</dbReference>